<feature type="region of interest" description="Disordered" evidence="2">
    <location>
        <begin position="1"/>
        <end position="31"/>
    </location>
</feature>
<evidence type="ECO:0000313" key="3">
    <source>
        <dbReference type="EMBL" id="PRP90783.1"/>
    </source>
</evidence>
<dbReference type="EMBL" id="PVNK01000269">
    <property type="protein sequence ID" value="PRP90783.1"/>
    <property type="molecule type" value="Genomic_DNA"/>
</dbReference>
<keyword evidence="1" id="KW-0732">Signal</keyword>
<evidence type="ECO:0000256" key="1">
    <source>
        <dbReference type="ARBA" id="ARBA00022729"/>
    </source>
</evidence>
<dbReference type="SUPFAM" id="SSF52833">
    <property type="entry name" value="Thioredoxin-like"/>
    <property type="match status" value="1"/>
</dbReference>
<dbReference type="InterPro" id="IPR051099">
    <property type="entry name" value="AGR/TXD"/>
</dbReference>
<dbReference type="PANTHER" id="PTHR15337:SF11">
    <property type="entry name" value="THIOREDOXIN DOMAIN-CONTAINING PROTEIN"/>
    <property type="match status" value="1"/>
</dbReference>
<accession>A0A2S9XD50</accession>
<organism evidence="3 4">
    <name type="scientific">Enhygromyxa salina</name>
    <dbReference type="NCBI Taxonomy" id="215803"/>
    <lineage>
        <taxon>Bacteria</taxon>
        <taxon>Pseudomonadati</taxon>
        <taxon>Myxococcota</taxon>
        <taxon>Polyangia</taxon>
        <taxon>Nannocystales</taxon>
        <taxon>Nannocystaceae</taxon>
        <taxon>Enhygromyxa</taxon>
    </lineage>
</organism>
<name>A0A2S9XD50_9BACT</name>
<feature type="compositionally biased region" description="Basic and acidic residues" evidence="2">
    <location>
        <begin position="9"/>
        <end position="18"/>
    </location>
</feature>
<reference evidence="3 4" key="1">
    <citation type="submission" date="2018-03" db="EMBL/GenBank/DDBJ databases">
        <title>Draft Genome Sequences of the Obligatory Marine Myxobacteria Enhygromyxa salina SWB005.</title>
        <authorList>
            <person name="Poehlein A."/>
            <person name="Moghaddam J.A."/>
            <person name="Harms H."/>
            <person name="Alanjari M."/>
            <person name="Koenig G.M."/>
            <person name="Daniel R."/>
            <person name="Schaeberle T.F."/>
        </authorList>
    </citation>
    <scope>NUCLEOTIDE SEQUENCE [LARGE SCALE GENOMIC DNA]</scope>
    <source>
        <strain evidence="3 4">SWB005</strain>
    </source>
</reference>
<dbReference type="AlphaFoldDB" id="A0A2S9XD50"/>
<dbReference type="InterPro" id="IPR036249">
    <property type="entry name" value="Thioredoxin-like_sf"/>
</dbReference>
<dbReference type="Pfam" id="PF13899">
    <property type="entry name" value="Thioredoxin_7"/>
    <property type="match status" value="1"/>
</dbReference>
<proteinExistence type="predicted"/>
<comment type="caution">
    <text evidence="3">The sequence shown here is derived from an EMBL/GenBank/DDBJ whole genome shotgun (WGS) entry which is preliminary data.</text>
</comment>
<protein>
    <submittedName>
        <fullName evidence="3">Thioredoxin</fullName>
    </submittedName>
</protein>
<dbReference type="PANTHER" id="PTHR15337">
    <property type="entry name" value="ANTERIOR GRADIENT PROTEIN-RELATED"/>
    <property type="match status" value="1"/>
</dbReference>
<evidence type="ECO:0000313" key="4">
    <source>
        <dbReference type="Proteomes" id="UP000237968"/>
    </source>
</evidence>
<keyword evidence="4" id="KW-1185">Reference proteome</keyword>
<evidence type="ECO:0000256" key="2">
    <source>
        <dbReference type="SAM" id="MobiDB-lite"/>
    </source>
</evidence>
<dbReference type="Proteomes" id="UP000237968">
    <property type="component" value="Unassembled WGS sequence"/>
</dbReference>
<gene>
    <name evidence="3" type="ORF">ENSA5_62170</name>
</gene>
<sequence length="168" mass="18842">MLASSACEPPERAVKGHGPEAAGETPSAPKRVATVPAEGWNEDIAWRGLEEGLAEAKQTKMPVMMVVHTTWCGNCQKLKRTFNSDADLARLSEQFVMVHVDQDAHPEVTLYAPDGDYIPRVMFLDSDGNIDKQLQNPNRPNRYRFFYTPKEDLTATMRLALDQHDNKS</sequence>
<dbReference type="Gene3D" id="3.40.30.10">
    <property type="entry name" value="Glutaredoxin"/>
    <property type="match status" value="1"/>
</dbReference>